<dbReference type="RefSeq" id="XP_038748190.1">
    <property type="nucleotide sequence ID" value="XM_038886348.1"/>
</dbReference>
<dbReference type="OrthoDB" id="4672515at2759"/>
<dbReference type="GeneID" id="62159422"/>
<keyword evidence="4" id="KW-1185">Reference proteome</keyword>
<evidence type="ECO:0000256" key="1">
    <source>
        <dbReference type="SAM" id="SignalP"/>
    </source>
</evidence>
<name>A0A9P6LJU7_9PEZI</name>
<protein>
    <recommendedName>
        <fullName evidence="2">Cyanovirin-N domain-containing protein</fullName>
    </recommendedName>
</protein>
<keyword evidence="1" id="KW-0732">Signal</keyword>
<feature type="domain" description="Cyanovirin-N" evidence="2">
    <location>
        <begin position="56"/>
        <end position="108"/>
    </location>
</feature>
<proteinExistence type="predicted"/>
<evidence type="ECO:0000313" key="3">
    <source>
        <dbReference type="EMBL" id="KAF9878729.1"/>
    </source>
</evidence>
<gene>
    <name evidence="3" type="ORF">CkaCkLH20_03629</name>
</gene>
<reference evidence="3" key="1">
    <citation type="submission" date="2020-03" db="EMBL/GenBank/DDBJ databases">
        <authorList>
            <person name="He L."/>
        </authorList>
    </citation>
    <scope>NUCLEOTIDE SEQUENCE</scope>
    <source>
        <strain evidence="3">CkLH20</strain>
    </source>
</reference>
<feature type="chain" id="PRO_5040185362" description="Cyanovirin-N domain-containing protein" evidence="1">
    <location>
        <begin position="20"/>
        <end position="148"/>
    </location>
</feature>
<evidence type="ECO:0000259" key="2">
    <source>
        <dbReference type="Pfam" id="PF08881"/>
    </source>
</evidence>
<dbReference type="Pfam" id="PF08881">
    <property type="entry name" value="CVNH"/>
    <property type="match status" value="1"/>
</dbReference>
<dbReference type="SUPFAM" id="SSF51322">
    <property type="entry name" value="Cyanovirin-N"/>
    <property type="match status" value="1"/>
</dbReference>
<evidence type="ECO:0000313" key="4">
    <source>
        <dbReference type="Proteomes" id="UP000781932"/>
    </source>
</evidence>
<dbReference type="InterPro" id="IPR036673">
    <property type="entry name" value="Cyanovirin-N_sf"/>
</dbReference>
<organism evidence="3 4">
    <name type="scientific">Colletotrichum karsti</name>
    <dbReference type="NCBI Taxonomy" id="1095194"/>
    <lineage>
        <taxon>Eukaryota</taxon>
        <taxon>Fungi</taxon>
        <taxon>Dikarya</taxon>
        <taxon>Ascomycota</taxon>
        <taxon>Pezizomycotina</taxon>
        <taxon>Sordariomycetes</taxon>
        <taxon>Hypocreomycetidae</taxon>
        <taxon>Glomerellales</taxon>
        <taxon>Glomerellaceae</taxon>
        <taxon>Colletotrichum</taxon>
        <taxon>Colletotrichum boninense species complex</taxon>
    </lineage>
</organism>
<accession>A0A9P6LJU7</accession>
<feature type="signal peptide" evidence="1">
    <location>
        <begin position="1"/>
        <end position="19"/>
    </location>
</feature>
<dbReference type="Proteomes" id="UP000781932">
    <property type="component" value="Unassembled WGS sequence"/>
</dbReference>
<dbReference type="InterPro" id="IPR011058">
    <property type="entry name" value="Cyanovirin-N"/>
</dbReference>
<dbReference type="AlphaFoldDB" id="A0A9P6LJU7"/>
<dbReference type="Gene3D" id="2.30.60.10">
    <property type="entry name" value="Cyanovirin-N"/>
    <property type="match status" value="1"/>
</dbReference>
<reference evidence="3" key="2">
    <citation type="submission" date="2020-11" db="EMBL/GenBank/DDBJ databases">
        <title>Whole genome sequencing of Colletotrichum sp.</title>
        <authorList>
            <person name="Li H."/>
        </authorList>
    </citation>
    <scope>NUCLEOTIDE SEQUENCE</scope>
    <source>
        <strain evidence="3">CkLH20</strain>
    </source>
</reference>
<dbReference type="EMBL" id="JAATWM020000009">
    <property type="protein sequence ID" value="KAF9878729.1"/>
    <property type="molecule type" value="Genomic_DNA"/>
</dbReference>
<comment type="caution">
    <text evidence="3">The sequence shown here is derived from an EMBL/GenBank/DDBJ whole genome shotgun (WGS) entry which is preliminary data.</text>
</comment>
<sequence>MKFSAVLSLPILLAVGALASFRDKCTLRDFDPTSDGNPTLYYECPLANPTAWPYKSCSKIHLNDCFVNVVGKLWVRKNGAFGKSCKDCSYTHDSGELKCSCENGGGGHGDFYDGYNKTSINVDEVLRFVDSSKVGCHGIMPGNNCGRT</sequence>